<dbReference type="Gene3D" id="3.30.450.20">
    <property type="entry name" value="PAS domain"/>
    <property type="match status" value="7"/>
</dbReference>
<dbReference type="PRINTS" id="PR00344">
    <property type="entry name" value="BCTRLSENSOR"/>
</dbReference>
<sequence length="1449" mass="159382">MNDSEVRRIRALRAYGVLDTSPDAAFDRVTQLAADLFDAPVALVSLIDETRQWFKSRQGLDLCSTAREDAFCSHAIELGPDAVMVVEDATLDPRFVANPLVIGEQGIRFYAGAVLTSPEGHNLGTLCVIDTQPRARPTDRELNRLRALARIVLDELERTRLDRVRWEQARLLKLAETMSGVAHWRYDVVTGHVYWSDLLYEIWGADRRTHVPTYRAGLESFHPDDRDGISSLMDQAIAMKTTISFQARMVRSDGELRVVQSKAGCELDERGEVVALIGLFQDVTDQVRSFENLSASEARYRLLAENTSDVIVRCGLDGTLLYVSPACRAMGYEPEDLVGTRADRLVHPDDRERFVANSAQLYAGQTPDPAANRQHRYRTGDGRWVWFEGNPQLVRDAEGRATEIVNVFRDVTERRELQERAERMARMTALAEEVAGIGYWRVDVRTGETTWSPHVAVLYGLDPGLDLRLEQFVDAVHPDDQSALRARLEAARHDGLDWKLAVTRIILPDGQLRYLEGHGNCERDEAGQVVALFGTVMDVTAQVLAEASRAEDEARYRTMSERVLLATQAGQIAVWEWNVQTGALAWDDRMYALYGLVPGEALTADRFYACVHPDDRAEEQAQARTTLSGDKRYDTEFRIVRPDGTVRHVRAQATVVRDVAGAPMRMVGVNWDVTEVRNLEQSLRASEDRARKLIANAHQAIVTADEAGRITGWNRHAELTFGWTADETIGAPLAMILPSGKAGVSAFLGGGFGDEIDQRIETTARRKDGVEIPIELAVSAVRDAAGWELTALMQDISKRKEQQELFETAFAHAPIGKCLVGLDGAFLKVNPTLCRMVGYSHEELLGLNFQAITHPDDLDADLGLLADLYNGRISTYRMDKRYIRKDGSIVWSQLAVSRVDNPDGSPRYFISQIEDLTARRAAETALKDSEARYRLMAENTTDMILTADLGGKVTFCAASSRALLGYTPDEIMGRSALELAYPEDRLRVRRVYRNLTKGKRPERVRWRVPHRSGKRDVWLESNPSLLRDPATEAAVGFLDVIRDVTAQVSQEEALAAARAEAEAAAAVKGEFMANMSHEIRTPLTAVIGFSGLLAQRPELDEISQRYVQRVSSAGQALLAIVNDVLDFSKLEAGQVEIAPRAVSPLAVAQDALALFAPQADAKGLWLECQADGELPERVMIDPDRVRQVLLNLVGNAIKFTERGAVRLFVGYDPEAARLRMRVEDTGAGMSAEQQTKLFQRFSQVDASSTRKHGGTGLGLAICKGLTEAMDGGIAVSSVPGQGTVFSFHIAAKVAVGSNDELAAVAPETAGRNLDGVRVLVVDDNPVNRELARTVLEQMGAEVAEAGGGHAAIESAAVTPFDCILMDLRMPGVSGVDALGEIRNRPGPNQDVPVLAFTADSDLGLLGVDHGFDGLVSKPIRAADLVDAVDRCTRWDGAVDDGDPLDRAEA</sequence>
<dbReference type="PANTHER" id="PTHR43304">
    <property type="entry name" value="PHYTOCHROME-LIKE PROTEIN CPH1"/>
    <property type="match status" value="1"/>
</dbReference>
<dbReference type="PROSITE" id="PS50110">
    <property type="entry name" value="RESPONSE_REGULATORY"/>
    <property type="match status" value="1"/>
</dbReference>
<dbReference type="InterPro" id="IPR013656">
    <property type="entry name" value="PAS_4"/>
</dbReference>
<feature type="domain" description="PAC" evidence="10">
    <location>
        <begin position="496"/>
        <end position="551"/>
    </location>
</feature>
<feature type="domain" description="PAS" evidence="9">
    <location>
        <begin position="686"/>
        <end position="730"/>
    </location>
</feature>
<protein>
    <recommendedName>
        <fullName evidence="2">histidine kinase</fullName>
        <ecNumber evidence="2">2.7.13.3</ecNumber>
    </recommendedName>
</protein>
<evidence type="ECO:0000259" key="7">
    <source>
        <dbReference type="PROSITE" id="PS50109"/>
    </source>
</evidence>
<gene>
    <name evidence="11" type="ORF">J2800_004130</name>
</gene>
<dbReference type="SMART" id="SM00091">
    <property type="entry name" value="PAS"/>
    <property type="match status" value="6"/>
</dbReference>
<accession>A0ABU1N4V9</accession>
<dbReference type="SUPFAM" id="SSF55781">
    <property type="entry name" value="GAF domain-like"/>
    <property type="match status" value="1"/>
</dbReference>
<dbReference type="NCBIfam" id="TIGR00229">
    <property type="entry name" value="sensory_box"/>
    <property type="match status" value="5"/>
</dbReference>
<dbReference type="Gene3D" id="3.40.50.2300">
    <property type="match status" value="1"/>
</dbReference>
<evidence type="ECO:0000313" key="11">
    <source>
        <dbReference type="EMBL" id="MDR6533368.1"/>
    </source>
</evidence>
<dbReference type="SMART" id="SM00065">
    <property type="entry name" value="GAF"/>
    <property type="match status" value="1"/>
</dbReference>
<dbReference type="Pfam" id="PF00989">
    <property type="entry name" value="PAS"/>
    <property type="match status" value="1"/>
</dbReference>
<feature type="domain" description="Response regulatory" evidence="8">
    <location>
        <begin position="1317"/>
        <end position="1432"/>
    </location>
</feature>
<dbReference type="Pfam" id="PF00072">
    <property type="entry name" value="Response_reg"/>
    <property type="match status" value="1"/>
</dbReference>
<feature type="domain" description="PAC" evidence="10">
    <location>
        <begin position="633"/>
        <end position="685"/>
    </location>
</feature>
<dbReference type="Gene3D" id="3.30.565.10">
    <property type="entry name" value="Histidine kinase-like ATPase, C-terminal domain"/>
    <property type="match status" value="1"/>
</dbReference>
<evidence type="ECO:0000256" key="1">
    <source>
        <dbReference type="ARBA" id="ARBA00000085"/>
    </source>
</evidence>
<dbReference type="EC" id="2.7.13.3" evidence="2"/>
<feature type="domain" description="PAC" evidence="10">
    <location>
        <begin position="371"/>
        <end position="423"/>
    </location>
</feature>
<dbReference type="Gene3D" id="2.10.70.100">
    <property type="match status" value="3"/>
</dbReference>
<feature type="modified residue" description="4-aspartylphosphate" evidence="6">
    <location>
        <position position="1366"/>
    </location>
</feature>
<dbReference type="InterPro" id="IPR003594">
    <property type="entry name" value="HATPase_dom"/>
</dbReference>
<dbReference type="SUPFAM" id="SSF55874">
    <property type="entry name" value="ATPase domain of HSP90 chaperone/DNA topoisomerase II/histidine kinase"/>
    <property type="match status" value="1"/>
</dbReference>
<evidence type="ECO:0000259" key="9">
    <source>
        <dbReference type="PROSITE" id="PS50112"/>
    </source>
</evidence>
<dbReference type="CDD" id="cd00082">
    <property type="entry name" value="HisKA"/>
    <property type="match status" value="1"/>
</dbReference>
<dbReference type="InterPro" id="IPR036890">
    <property type="entry name" value="HATPase_C_sf"/>
</dbReference>
<keyword evidence="4" id="KW-0808">Transferase</keyword>
<dbReference type="SMART" id="SM00448">
    <property type="entry name" value="REC"/>
    <property type="match status" value="1"/>
</dbReference>
<dbReference type="Pfam" id="PF00512">
    <property type="entry name" value="HisKA"/>
    <property type="match status" value="1"/>
</dbReference>
<evidence type="ECO:0000313" key="12">
    <source>
        <dbReference type="Proteomes" id="UP001262754"/>
    </source>
</evidence>
<dbReference type="InterPro" id="IPR029016">
    <property type="entry name" value="GAF-like_dom_sf"/>
</dbReference>
<dbReference type="InterPro" id="IPR013655">
    <property type="entry name" value="PAS_fold_3"/>
</dbReference>
<dbReference type="Gene3D" id="1.10.287.130">
    <property type="match status" value="1"/>
</dbReference>
<dbReference type="PROSITE" id="PS50113">
    <property type="entry name" value="PAC"/>
    <property type="match status" value="6"/>
</dbReference>
<dbReference type="InterPro" id="IPR011006">
    <property type="entry name" value="CheY-like_superfamily"/>
</dbReference>
<dbReference type="SMART" id="SM00086">
    <property type="entry name" value="PAC"/>
    <property type="match status" value="7"/>
</dbReference>
<dbReference type="Pfam" id="PF08447">
    <property type="entry name" value="PAS_3"/>
    <property type="match status" value="5"/>
</dbReference>
<dbReference type="InterPro" id="IPR000700">
    <property type="entry name" value="PAS-assoc_C"/>
</dbReference>
<dbReference type="InterPro" id="IPR000014">
    <property type="entry name" value="PAS"/>
</dbReference>
<dbReference type="PANTHER" id="PTHR43304:SF1">
    <property type="entry name" value="PAC DOMAIN-CONTAINING PROTEIN"/>
    <property type="match status" value="1"/>
</dbReference>
<dbReference type="CDD" id="cd00130">
    <property type="entry name" value="PAS"/>
    <property type="match status" value="6"/>
</dbReference>
<dbReference type="Pfam" id="PF02518">
    <property type="entry name" value="HATPase_c"/>
    <property type="match status" value="1"/>
</dbReference>
<dbReference type="InterPro" id="IPR001789">
    <property type="entry name" value="Sig_transdc_resp-reg_receiver"/>
</dbReference>
<name>A0ABU1N4V9_9CAUL</name>
<keyword evidence="5" id="KW-0418">Kinase</keyword>
<dbReference type="CDD" id="cd16922">
    <property type="entry name" value="HATPase_EvgS-ArcB-TorS-like"/>
    <property type="match status" value="1"/>
</dbReference>
<dbReference type="SMART" id="SM00387">
    <property type="entry name" value="HATPase_c"/>
    <property type="match status" value="1"/>
</dbReference>
<dbReference type="SUPFAM" id="SSF47384">
    <property type="entry name" value="Homodimeric domain of signal transducing histidine kinase"/>
    <property type="match status" value="1"/>
</dbReference>
<evidence type="ECO:0000256" key="5">
    <source>
        <dbReference type="ARBA" id="ARBA00022777"/>
    </source>
</evidence>
<feature type="domain" description="PAC" evidence="10">
    <location>
        <begin position="243"/>
        <end position="295"/>
    </location>
</feature>
<dbReference type="Pfam" id="PF01590">
    <property type="entry name" value="GAF"/>
    <property type="match status" value="1"/>
</dbReference>
<dbReference type="InterPro" id="IPR013767">
    <property type="entry name" value="PAS_fold"/>
</dbReference>
<dbReference type="RefSeq" id="WP_310034246.1">
    <property type="nucleotide sequence ID" value="NZ_JAVDRL010000012.1"/>
</dbReference>
<feature type="domain" description="PAS" evidence="9">
    <location>
        <begin position="586"/>
        <end position="630"/>
    </location>
</feature>
<proteinExistence type="predicted"/>
<feature type="domain" description="PAS" evidence="9">
    <location>
        <begin position="929"/>
        <end position="999"/>
    </location>
</feature>
<dbReference type="PROSITE" id="PS50109">
    <property type="entry name" value="HIS_KIN"/>
    <property type="match status" value="1"/>
</dbReference>
<dbReference type="Proteomes" id="UP001262754">
    <property type="component" value="Unassembled WGS sequence"/>
</dbReference>
<keyword evidence="12" id="KW-1185">Reference proteome</keyword>
<evidence type="ECO:0000256" key="6">
    <source>
        <dbReference type="PROSITE-ProRule" id="PRU00169"/>
    </source>
</evidence>
<keyword evidence="3 6" id="KW-0597">Phosphoprotein</keyword>
<dbReference type="CDD" id="cd17546">
    <property type="entry name" value="REC_hyHK_CKI1_RcsC-like"/>
    <property type="match status" value="1"/>
</dbReference>
<dbReference type="Pfam" id="PF08448">
    <property type="entry name" value="PAS_4"/>
    <property type="match status" value="1"/>
</dbReference>
<evidence type="ECO:0000256" key="4">
    <source>
        <dbReference type="ARBA" id="ARBA00022679"/>
    </source>
</evidence>
<dbReference type="InterPro" id="IPR036097">
    <property type="entry name" value="HisK_dim/P_sf"/>
</dbReference>
<evidence type="ECO:0000256" key="3">
    <source>
        <dbReference type="ARBA" id="ARBA00022553"/>
    </source>
</evidence>
<dbReference type="InterPro" id="IPR001610">
    <property type="entry name" value="PAC"/>
</dbReference>
<dbReference type="SMART" id="SM00388">
    <property type="entry name" value="HisKA"/>
    <property type="match status" value="1"/>
</dbReference>
<feature type="domain" description="PAC" evidence="10">
    <location>
        <begin position="876"/>
        <end position="928"/>
    </location>
</feature>
<feature type="domain" description="PAS" evidence="9">
    <location>
        <begin position="328"/>
        <end position="365"/>
    </location>
</feature>
<dbReference type="InterPro" id="IPR005467">
    <property type="entry name" value="His_kinase_dom"/>
</dbReference>
<dbReference type="SUPFAM" id="SSF52172">
    <property type="entry name" value="CheY-like"/>
    <property type="match status" value="1"/>
</dbReference>
<comment type="catalytic activity">
    <reaction evidence="1">
        <text>ATP + protein L-histidine = ADP + protein N-phospho-L-histidine.</text>
        <dbReference type="EC" id="2.7.13.3"/>
    </reaction>
</comment>
<evidence type="ECO:0000259" key="10">
    <source>
        <dbReference type="PROSITE" id="PS50113"/>
    </source>
</evidence>
<dbReference type="EMBL" id="JAVDRL010000012">
    <property type="protein sequence ID" value="MDR6533368.1"/>
    <property type="molecule type" value="Genomic_DNA"/>
</dbReference>
<organism evidence="11 12">
    <name type="scientific">Caulobacter rhizosphaerae</name>
    <dbReference type="NCBI Taxonomy" id="2010972"/>
    <lineage>
        <taxon>Bacteria</taxon>
        <taxon>Pseudomonadati</taxon>
        <taxon>Pseudomonadota</taxon>
        <taxon>Alphaproteobacteria</taxon>
        <taxon>Caulobacterales</taxon>
        <taxon>Caulobacteraceae</taxon>
        <taxon>Caulobacter</taxon>
    </lineage>
</organism>
<dbReference type="Gene3D" id="3.30.450.40">
    <property type="match status" value="1"/>
</dbReference>
<dbReference type="InterPro" id="IPR035965">
    <property type="entry name" value="PAS-like_dom_sf"/>
</dbReference>
<dbReference type="InterPro" id="IPR003018">
    <property type="entry name" value="GAF"/>
</dbReference>
<dbReference type="InterPro" id="IPR003661">
    <property type="entry name" value="HisK_dim/P_dom"/>
</dbReference>
<dbReference type="SUPFAM" id="SSF55785">
    <property type="entry name" value="PYP-like sensor domain (PAS domain)"/>
    <property type="match status" value="7"/>
</dbReference>
<feature type="domain" description="PAS" evidence="9">
    <location>
        <begin position="802"/>
        <end position="872"/>
    </location>
</feature>
<evidence type="ECO:0000259" key="8">
    <source>
        <dbReference type="PROSITE" id="PS50110"/>
    </source>
</evidence>
<dbReference type="InterPro" id="IPR052162">
    <property type="entry name" value="Sensor_kinase/Photoreceptor"/>
</dbReference>
<dbReference type="PROSITE" id="PS50112">
    <property type="entry name" value="PAS"/>
    <property type="match status" value="5"/>
</dbReference>
<feature type="domain" description="Histidine kinase" evidence="7">
    <location>
        <begin position="1074"/>
        <end position="1293"/>
    </location>
</feature>
<reference evidence="11 12" key="1">
    <citation type="submission" date="2023-07" db="EMBL/GenBank/DDBJ databases">
        <title>Sorghum-associated microbial communities from plants grown in Nebraska, USA.</title>
        <authorList>
            <person name="Schachtman D."/>
        </authorList>
    </citation>
    <scope>NUCLEOTIDE SEQUENCE [LARGE SCALE GENOMIC DNA]</scope>
    <source>
        <strain evidence="11 12">DS2154</strain>
    </source>
</reference>
<evidence type="ECO:0000256" key="2">
    <source>
        <dbReference type="ARBA" id="ARBA00012438"/>
    </source>
</evidence>
<dbReference type="InterPro" id="IPR004358">
    <property type="entry name" value="Sig_transdc_His_kin-like_C"/>
</dbReference>
<feature type="domain" description="PAC" evidence="10">
    <location>
        <begin position="758"/>
        <end position="808"/>
    </location>
</feature>
<comment type="caution">
    <text evidence="11">The sequence shown here is derived from an EMBL/GenBank/DDBJ whole genome shotgun (WGS) entry which is preliminary data.</text>
</comment>